<reference evidence="2" key="1">
    <citation type="journal article" date="2019" name="bioRxiv">
        <title>The Genome of the Zebra Mussel, Dreissena polymorpha: A Resource for Invasive Species Research.</title>
        <authorList>
            <person name="McCartney M.A."/>
            <person name="Auch B."/>
            <person name="Kono T."/>
            <person name="Mallez S."/>
            <person name="Zhang Y."/>
            <person name="Obille A."/>
            <person name="Becker A."/>
            <person name="Abrahante J.E."/>
            <person name="Garbe J."/>
            <person name="Badalamenti J.P."/>
            <person name="Herman A."/>
            <person name="Mangelson H."/>
            <person name="Liachko I."/>
            <person name="Sullivan S."/>
            <person name="Sone E.D."/>
            <person name="Koren S."/>
            <person name="Silverstein K.A.T."/>
            <person name="Beckman K.B."/>
            <person name="Gohl D.M."/>
        </authorList>
    </citation>
    <scope>NUCLEOTIDE SEQUENCE</scope>
    <source>
        <strain evidence="2">Duluth1</strain>
        <tissue evidence="2">Whole animal</tissue>
    </source>
</reference>
<comment type="caution">
    <text evidence="2">The sequence shown here is derived from an EMBL/GenBank/DDBJ whole genome shotgun (WGS) entry which is preliminary data.</text>
</comment>
<evidence type="ECO:0000313" key="3">
    <source>
        <dbReference type="Proteomes" id="UP000828390"/>
    </source>
</evidence>
<name>A0A9D4QQ21_DREPO</name>
<feature type="region of interest" description="Disordered" evidence="1">
    <location>
        <begin position="117"/>
        <end position="136"/>
    </location>
</feature>
<sequence>MCQIFSDNVTQTSKPPQKTQHQETKRTTKDKASAGATKKVKASADHSCSDGKQQDAGTTSGKIKSNLKQEKLPRLNNLNSWLKKRLQNMQVDAIHKQNKKNSAKDRSFQPLTVEHDSAKDISQKHTSQTSTSPSSVSTKLYTMHSQAFTPQPAASFSSTNYTQSQNTNSHQHAFPTQPGYPNEVWTLSYTFNPDNTF</sequence>
<organism evidence="2 3">
    <name type="scientific">Dreissena polymorpha</name>
    <name type="common">Zebra mussel</name>
    <name type="synonym">Mytilus polymorpha</name>
    <dbReference type="NCBI Taxonomy" id="45954"/>
    <lineage>
        <taxon>Eukaryota</taxon>
        <taxon>Metazoa</taxon>
        <taxon>Spiralia</taxon>
        <taxon>Lophotrochozoa</taxon>
        <taxon>Mollusca</taxon>
        <taxon>Bivalvia</taxon>
        <taxon>Autobranchia</taxon>
        <taxon>Heteroconchia</taxon>
        <taxon>Euheterodonta</taxon>
        <taxon>Imparidentia</taxon>
        <taxon>Neoheterodontei</taxon>
        <taxon>Myida</taxon>
        <taxon>Dreissenoidea</taxon>
        <taxon>Dreissenidae</taxon>
        <taxon>Dreissena</taxon>
    </lineage>
</organism>
<evidence type="ECO:0000256" key="1">
    <source>
        <dbReference type="SAM" id="MobiDB-lite"/>
    </source>
</evidence>
<dbReference type="EMBL" id="JAIWYP010000004">
    <property type="protein sequence ID" value="KAH3838322.1"/>
    <property type="molecule type" value="Genomic_DNA"/>
</dbReference>
<feature type="compositionally biased region" description="Low complexity" evidence="1">
    <location>
        <begin position="126"/>
        <end position="136"/>
    </location>
</feature>
<dbReference type="Proteomes" id="UP000828390">
    <property type="component" value="Unassembled WGS sequence"/>
</dbReference>
<reference evidence="2" key="2">
    <citation type="submission" date="2020-11" db="EMBL/GenBank/DDBJ databases">
        <authorList>
            <person name="McCartney M.A."/>
            <person name="Auch B."/>
            <person name="Kono T."/>
            <person name="Mallez S."/>
            <person name="Becker A."/>
            <person name="Gohl D.M."/>
            <person name="Silverstein K.A.T."/>
            <person name="Koren S."/>
            <person name="Bechman K.B."/>
            <person name="Herman A."/>
            <person name="Abrahante J.E."/>
            <person name="Garbe J."/>
        </authorList>
    </citation>
    <scope>NUCLEOTIDE SEQUENCE</scope>
    <source>
        <strain evidence="2">Duluth1</strain>
        <tissue evidence="2">Whole animal</tissue>
    </source>
</reference>
<feature type="compositionally biased region" description="Basic and acidic residues" evidence="1">
    <location>
        <begin position="42"/>
        <end position="53"/>
    </location>
</feature>
<accession>A0A9D4QQ21</accession>
<proteinExistence type="predicted"/>
<protein>
    <submittedName>
        <fullName evidence="2">Uncharacterized protein</fullName>
    </submittedName>
</protein>
<feature type="region of interest" description="Disordered" evidence="1">
    <location>
        <begin position="1"/>
        <end position="75"/>
    </location>
</feature>
<feature type="compositionally biased region" description="Basic and acidic residues" evidence="1">
    <location>
        <begin position="20"/>
        <end position="32"/>
    </location>
</feature>
<keyword evidence="3" id="KW-1185">Reference proteome</keyword>
<feature type="region of interest" description="Disordered" evidence="1">
    <location>
        <begin position="151"/>
        <end position="179"/>
    </location>
</feature>
<evidence type="ECO:0000313" key="2">
    <source>
        <dbReference type="EMBL" id="KAH3838322.1"/>
    </source>
</evidence>
<dbReference type="AlphaFoldDB" id="A0A9D4QQ21"/>
<feature type="compositionally biased region" description="Polar residues" evidence="1">
    <location>
        <begin position="151"/>
        <end position="171"/>
    </location>
</feature>
<gene>
    <name evidence="2" type="ORF">DPMN_111730</name>
</gene>
<feature type="compositionally biased region" description="Polar residues" evidence="1">
    <location>
        <begin position="1"/>
        <end position="19"/>
    </location>
</feature>